<reference evidence="2 3" key="1">
    <citation type="submission" date="2019-08" db="EMBL/GenBank/DDBJ databases">
        <title>Selenomonas sp. mPRGC5 and Selenomonas sp. mPRGC8 isolated from ruminal fluid of dairy goat (Capra hircus).</title>
        <authorList>
            <person name="Poothong S."/>
            <person name="Nuengjamnong C."/>
            <person name="Tanasupawat S."/>
        </authorList>
    </citation>
    <scope>NUCLEOTIDE SEQUENCE [LARGE SCALE GENOMIC DNA]</scope>
    <source>
        <strain evidence="3">mPRGC5</strain>
    </source>
</reference>
<feature type="signal peptide" evidence="1">
    <location>
        <begin position="1"/>
        <end position="22"/>
    </location>
</feature>
<dbReference type="EMBL" id="VTOY01000004">
    <property type="protein sequence ID" value="TYZ22944.1"/>
    <property type="molecule type" value="Genomic_DNA"/>
</dbReference>
<name>A0A5D6W894_9FIRM</name>
<dbReference type="Proteomes" id="UP000323646">
    <property type="component" value="Unassembled WGS sequence"/>
</dbReference>
<keyword evidence="3" id="KW-1185">Reference proteome</keyword>
<evidence type="ECO:0000256" key="1">
    <source>
        <dbReference type="SAM" id="SignalP"/>
    </source>
</evidence>
<dbReference type="AlphaFoldDB" id="A0A5D6W894"/>
<sequence>MRKFLSLLVALLIMAAGSVCFAASSVSGSTNGSNACRINVQAPNNSKLSYSKMPAFIVTFKDTKGKAANGTMIFVDRSTGKVLSSRSVYGKTNFVPPNERRSYIVVFKPKVKNQVIKWTVQKNHSAVGNRYFCELYTTNYHIKSVG</sequence>
<gene>
    <name evidence="2" type="ORF">FZ040_06920</name>
</gene>
<dbReference type="RefSeq" id="WP_149171338.1">
    <property type="nucleotide sequence ID" value="NZ_VTOY01000004.1"/>
</dbReference>
<evidence type="ECO:0000313" key="3">
    <source>
        <dbReference type="Proteomes" id="UP000323646"/>
    </source>
</evidence>
<evidence type="ECO:0000313" key="2">
    <source>
        <dbReference type="EMBL" id="TYZ22944.1"/>
    </source>
</evidence>
<keyword evidence="1" id="KW-0732">Signal</keyword>
<comment type="caution">
    <text evidence="2">The sequence shown here is derived from an EMBL/GenBank/DDBJ whole genome shotgun (WGS) entry which is preliminary data.</text>
</comment>
<feature type="chain" id="PRO_5022775325" evidence="1">
    <location>
        <begin position="23"/>
        <end position="146"/>
    </location>
</feature>
<dbReference type="OrthoDB" id="1665691at2"/>
<accession>A0A5D6W894</accession>
<organism evidence="2 3">
    <name type="scientific">Selenomonas ruminis</name>
    <dbReference type="NCBI Taxonomy" id="2593411"/>
    <lineage>
        <taxon>Bacteria</taxon>
        <taxon>Bacillati</taxon>
        <taxon>Bacillota</taxon>
        <taxon>Negativicutes</taxon>
        <taxon>Selenomonadales</taxon>
        <taxon>Selenomonadaceae</taxon>
        <taxon>Selenomonas</taxon>
    </lineage>
</organism>
<protein>
    <submittedName>
        <fullName evidence="2">Uncharacterized protein</fullName>
    </submittedName>
</protein>
<proteinExistence type="predicted"/>